<keyword evidence="1" id="KW-1133">Transmembrane helix</keyword>
<evidence type="ECO:0000313" key="2">
    <source>
        <dbReference type="EMBL" id="QKS72692.1"/>
    </source>
</evidence>
<name>A0A859FIX5_9BACI</name>
<feature type="transmembrane region" description="Helical" evidence="1">
    <location>
        <begin position="98"/>
        <end position="121"/>
    </location>
</feature>
<dbReference type="RefSeq" id="WP_176010661.1">
    <property type="nucleotide sequence ID" value="NZ_CP041372.2"/>
</dbReference>
<protein>
    <submittedName>
        <fullName evidence="2">Uncharacterized protein</fullName>
    </submittedName>
</protein>
<sequence>MSETDSLKLSPSYKHKVIQGSYSRAKIYRKLRKIANERYKLINYRLKGERKALFKTDINKDIFFKEFLQTNLNLYEMEEIRDYYDSFSKIYKISGKLVSSYMMVLLTSIVSLTLAVFTPLISGHVNIDIEVTKNLDQSVALVNELVNDFGSRVLIIWSIIFITSSILMQFHINTRAKVKTLNSLIEKKIKSIKQ</sequence>
<organism evidence="2 3">
    <name type="scientific">Paenalkalicoccus suaedae</name>
    <dbReference type="NCBI Taxonomy" id="2592382"/>
    <lineage>
        <taxon>Bacteria</taxon>
        <taxon>Bacillati</taxon>
        <taxon>Bacillota</taxon>
        <taxon>Bacilli</taxon>
        <taxon>Bacillales</taxon>
        <taxon>Bacillaceae</taxon>
        <taxon>Paenalkalicoccus</taxon>
    </lineage>
</organism>
<keyword evidence="3" id="KW-1185">Reference proteome</keyword>
<dbReference type="KEGG" id="psua:FLK61_39450"/>
<accession>A0A859FIX5</accession>
<dbReference type="Proteomes" id="UP000318138">
    <property type="component" value="Chromosome"/>
</dbReference>
<proteinExistence type="predicted"/>
<dbReference type="AlphaFoldDB" id="A0A859FIX5"/>
<keyword evidence="1" id="KW-0812">Transmembrane</keyword>
<evidence type="ECO:0000256" key="1">
    <source>
        <dbReference type="SAM" id="Phobius"/>
    </source>
</evidence>
<keyword evidence="1" id="KW-0472">Membrane</keyword>
<gene>
    <name evidence="2" type="ORF">FLK61_39450</name>
</gene>
<dbReference type="EMBL" id="CP041372">
    <property type="protein sequence ID" value="QKS72692.1"/>
    <property type="molecule type" value="Genomic_DNA"/>
</dbReference>
<reference evidence="3" key="1">
    <citation type="submission" date="2019-07" db="EMBL/GenBank/DDBJ databases">
        <title>Bacillus alkalisoli sp. nov. isolated from saline soil.</title>
        <authorList>
            <person name="Sun J.-Q."/>
            <person name="Xu L."/>
        </authorList>
    </citation>
    <scope>NUCLEOTIDE SEQUENCE [LARGE SCALE GENOMIC DNA]</scope>
    <source>
        <strain evidence="3">M4U3P1</strain>
    </source>
</reference>
<feature type="transmembrane region" description="Helical" evidence="1">
    <location>
        <begin position="154"/>
        <end position="172"/>
    </location>
</feature>
<evidence type="ECO:0000313" key="3">
    <source>
        <dbReference type="Proteomes" id="UP000318138"/>
    </source>
</evidence>